<name>A0ABQ2G1H9_9DEIO</name>
<dbReference type="EMBL" id="BMOL01000002">
    <property type="protein sequence ID" value="GGL70652.1"/>
    <property type="molecule type" value="Genomic_DNA"/>
</dbReference>
<comment type="caution">
    <text evidence="1">The sequence shown here is derived from an EMBL/GenBank/DDBJ whole genome shotgun (WGS) entry which is preliminary data.</text>
</comment>
<gene>
    <name evidence="1" type="ORF">GCM10010840_05990</name>
</gene>
<sequence length="61" mass="6868">MQPYDWPGLGRVLEPHWVCTHAVEPLWSLPLAPADFPLPVRRHDAAQVDRQAEAGPWAFPA</sequence>
<evidence type="ECO:0000313" key="1">
    <source>
        <dbReference type="EMBL" id="GGL70652.1"/>
    </source>
</evidence>
<protein>
    <submittedName>
        <fullName evidence="1">Uncharacterized protein</fullName>
    </submittedName>
</protein>
<evidence type="ECO:0000313" key="2">
    <source>
        <dbReference type="Proteomes" id="UP000639973"/>
    </source>
</evidence>
<accession>A0ABQ2G1H9</accession>
<proteinExistence type="predicted"/>
<dbReference type="RefSeq" id="WP_188968922.1">
    <property type="nucleotide sequence ID" value="NZ_BMOL01000002.1"/>
</dbReference>
<reference evidence="2" key="1">
    <citation type="journal article" date="2019" name="Int. J. Syst. Evol. Microbiol.">
        <title>The Global Catalogue of Microorganisms (GCM) 10K type strain sequencing project: providing services to taxonomists for standard genome sequencing and annotation.</title>
        <authorList>
            <consortium name="The Broad Institute Genomics Platform"/>
            <consortium name="The Broad Institute Genome Sequencing Center for Infectious Disease"/>
            <person name="Wu L."/>
            <person name="Ma J."/>
        </authorList>
    </citation>
    <scope>NUCLEOTIDE SEQUENCE [LARGE SCALE GENOMIC DNA]</scope>
    <source>
        <strain evidence="2">JCM 15442</strain>
    </source>
</reference>
<organism evidence="1 2">
    <name type="scientific">Deinococcus aerolatus</name>
    <dbReference type="NCBI Taxonomy" id="522487"/>
    <lineage>
        <taxon>Bacteria</taxon>
        <taxon>Thermotogati</taxon>
        <taxon>Deinococcota</taxon>
        <taxon>Deinococci</taxon>
        <taxon>Deinococcales</taxon>
        <taxon>Deinococcaceae</taxon>
        <taxon>Deinococcus</taxon>
    </lineage>
</organism>
<keyword evidence="2" id="KW-1185">Reference proteome</keyword>
<dbReference type="Proteomes" id="UP000639973">
    <property type="component" value="Unassembled WGS sequence"/>
</dbReference>